<feature type="compositionally biased region" description="Polar residues" evidence="1">
    <location>
        <begin position="156"/>
        <end position="186"/>
    </location>
</feature>
<proteinExistence type="predicted"/>
<comment type="caution">
    <text evidence="2">The sequence shown here is derived from an EMBL/GenBank/DDBJ whole genome shotgun (WGS) entry which is preliminary data.</text>
</comment>
<dbReference type="Proteomes" id="UP001163046">
    <property type="component" value="Unassembled WGS sequence"/>
</dbReference>
<feature type="compositionally biased region" description="Basic and acidic residues" evidence="1">
    <location>
        <begin position="95"/>
        <end position="112"/>
    </location>
</feature>
<gene>
    <name evidence="2" type="ORF">OS493_012085</name>
</gene>
<protein>
    <submittedName>
        <fullName evidence="2">Uncharacterized protein</fullName>
    </submittedName>
</protein>
<name>A0A9X0A2U9_9CNID</name>
<keyword evidence="3" id="KW-1185">Reference proteome</keyword>
<feature type="compositionally biased region" description="Polar residues" evidence="1">
    <location>
        <begin position="117"/>
        <end position="142"/>
    </location>
</feature>
<evidence type="ECO:0000313" key="2">
    <source>
        <dbReference type="EMBL" id="KAJ7392422.1"/>
    </source>
</evidence>
<evidence type="ECO:0000256" key="1">
    <source>
        <dbReference type="SAM" id="MobiDB-lite"/>
    </source>
</evidence>
<organism evidence="2 3">
    <name type="scientific">Desmophyllum pertusum</name>
    <dbReference type="NCBI Taxonomy" id="174260"/>
    <lineage>
        <taxon>Eukaryota</taxon>
        <taxon>Metazoa</taxon>
        <taxon>Cnidaria</taxon>
        <taxon>Anthozoa</taxon>
        <taxon>Hexacorallia</taxon>
        <taxon>Scleractinia</taxon>
        <taxon>Caryophylliina</taxon>
        <taxon>Caryophylliidae</taxon>
        <taxon>Desmophyllum</taxon>
    </lineage>
</organism>
<sequence>MRVSKNSLSIAADTMIKTAATGQNVLAEKLRHYGTDATDNKQARLHKAKSWYGGMNSTDNDYSPIDESEEYSLIEEREEEEEEEEEEDSVNPDAESAKLREELRENPEESKPRGTKHSSIPRGSNVHRSSTLPRSYGRTGSNRPRVHGAGYDHFESTSTSYHSGSPTRTYESSSLPRQYETRAQSRTQRKII</sequence>
<feature type="region of interest" description="Disordered" evidence="1">
    <location>
        <begin position="34"/>
        <end position="192"/>
    </location>
</feature>
<feature type="compositionally biased region" description="Acidic residues" evidence="1">
    <location>
        <begin position="64"/>
        <end position="90"/>
    </location>
</feature>
<evidence type="ECO:0000313" key="3">
    <source>
        <dbReference type="Proteomes" id="UP001163046"/>
    </source>
</evidence>
<reference evidence="2" key="1">
    <citation type="submission" date="2023-01" db="EMBL/GenBank/DDBJ databases">
        <title>Genome assembly of the deep-sea coral Lophelia pertusa.</title>
        <authorList>
            <person name="Herrera S."/>
            <person name="Cordes E."/>
        </authorList>
    </citation>
    <scope>NUCLEOTIDE SEQUENCE</scope>
    <source>
        <strain evidence="2">USNM1676648</strain>
        <tissue evidence="2">Polyp</tissue>
    </source>
</reference>
<dbReference type="AlphaFoldDB" id="A0A9X0A2U9"/>
<accession>A0A9X0A2U9</accession>
<dbReference type="EMBL" id="MU825401">
    <property type="protein sequence ID" value="KAJ7392422.1"/>
    <property type="molecule type" value="Genomic_DNA"/>
</dbReference>
<dbReference type="OrthoDB" id="10009287at2759"/>